<name>A0A1W2A2U0_9SPHI</name>
<sequence>MSSNQEEYKKHLLEIMTRLKSGEATEAELREIDQWYEGSASDEKYADGMSNSEKLQAKAKMLQRINSRIYQEAVPLRKINTHQNLRKMALAAVLLVIASGSIFFYQQNRQSKSDQQILANKIAPGGNKAILTLANGQKINLNDALNGQLATQSGMRITKTANGQLVYEVAKDGSSETTPQYNTIEVPVGGQWQAILADGSRVWLNALSSITFPTAFTGKERRVEIKGEAYFEIAHNKAMPFRVSSLGQTVEVLGTHFNVMAYADEKVIKTTLLEGSVKISDGGRTQLLKPGEQAQVSANNIKVTNDVDIEDVVAWKNGYFKFADNLESTMNKIARWYDVEVVYEDKPDNSLSFGGEVSRTRNIRDVLNIMEYTGKIHFKIEGRRILVKK</sequence>
<feature type="domain" description="FecR protein" evidence="2">
    <location>
        <begin position="183"/>
        <end position="278"/>
    </location>
</feature>
<dbReference type="STRING" id="475255.SAMN04488101_101267"/>
<accession>A0A1W2A2U0</accession>
<dbReference type="RefSeq" id="WP_084286856.1">
    <property type="nucleotide sequence ID" value="NZ_FWYB01000001.1"/>
</dbReference>
<reference evidence="4 5" key="1">
    <citation type="submission" date="2017-04" db="EMBL/GenBank/DDBJ databases">
        <authorList>
            <person name="Afonso C.L."/>
            <person name="Miller P.J."/>
            <person name="Scott M.A."/>
            <person name="Spackman E."/>
            <person name="Goraichik I."/>
            <person name="Dimitrov K.M."/>
            <person name="Suarez D.L."/>
            <person name="Swayne D.E."/>
        </authorList>
    </citation>
    <scope>NUCLEOTIDE SEQUENCE [LARGE SCALE GENOMIC DNA]</scope>
    <source>
        <strain evidence="4 5">DSM 19625</strain>
    </source>
</reference>
<dbReference type="Gene3D" id="2.60.120.1440">
    <property type="match status" value="1"/>
</dbReference>
<dbReference type="Gene3D" id="3.55.50.30">
    <property type="match status" value="1"/>
</dbReference>
<protein>
    <submittedName>
        <fullName evidence="4">FecR family protein</fullName>
    </submittedName>
</protein>
<dbReference type="AlphaFoldDB" id="A0A1W2A2U0"/>
<dbReference type="InterPro" id="IPR012373">
    <property type="entry name" value="Ferrdict_sens_TM"/>
</dbReference>
<dbReference type="GO" id="GO:0016989">
    <property type="term" value="F:sigma factor antagonist activity"/>
    <property type="evidence" value="ECO:0007669"/>
    <property type="project" value="TreeGrafter"/>
</dbReference>
<keyword evidence="1" id="KW-0472">Membrane</keyword>
<dbReference type="OrthoDB" id="1099963at2"/>
<dbReference type="Pfam" id="PF16344">
    <property type="entry name" value="FecR_C"/>
    <property type="match status" value="1"/>
</dbReference>
<evidence type="ECO:0000259" key="2">
    <source>
        <dbReference type="Pfam" id="PF04773"/>
    </source>
</evidence>
<dbReference type="EMBL" id="FWYB01000001">
    <property type="protein sequence ID" value="SMC54761.1"/>
    <property type="molecule type" value="Genomic_DNA"/>
</dbReference>
<feature type="transmembrane region" description="Helical" evidence="1">
    <location>
        <begin position="88"/>
        <end position="105"/>
    </location>
</feature>
<evidence type="ECO:0000313" key="4">
    <source>
        <dbReference type="EMBL" id="SMC54761.1"/>
    </source>
</evidence>
<dbReference type="InterPro" id="IPR032508">
    <property type="entry name" value="FecR_C"/>
</dbReference>
<evidence type="ECO:0000259" key="3">
    <source>
        <dbReference type="Pfam" id="PF16344"/>
    </source>
</evidence>
<keyword evidence="1" id="KW-1133">Transmembrane helix</keyword>
<keyword evidence="1" id="KW-0812">Transmembrane</keyword>
<dbReference type="Pfam" id="PF04773">
    <property type="entry name" value="FecR"/>
    <property type="match status" value="1"/>
</dbReference>
<evidence type="ECO:0000256" key="1">
    <source>
        <dbReference type="SAM" id="Phobius"/>
    </source>
</evidence>
<dbReference type="PANTHER" id="PTHR30273">
    <property type="entry name" value="PERIPLASMIC SIGNAL SENSOR AND SIGMA FACTOR ACTIVATOR FECR-RELATED"/>
    <property type="match status" value="1"/>
</dbReference>
<dbReference type="Proteomes" id="UP000192678">
    <property type="component" value="Unassembled WGS sequence"/>
</dbReference>
<dbReference type="PANTHER" id="PTHR30273:SF2">
    <property type="entry name" value="PROTEIN FECR"/>
    <property type="match status" value="1"/>
</dbReference>
<proteinExistence type="predicted"/>
<evidence type="ECO:0000313" key="5">
    <source>
        <dbReference type="Proteomes" id="UP000192678"/>
    </source>
</evidence>
<dbReference type="InterPro" id="IPR006860">
    <property type="entry name" value="FecR"/>
</dbReference>
<organism evidence="4 5">
    <name type="scientific">Pedobacter nyackensis</name>
    <dbReference type="NCBI Taxonomy" id="475255"/>
    <lineage>
        <taxon>Bacteria</taxon>
        <taxon>Pseudomonadati</taxon>
        <taxon>Bacteroidota</taxon>
        <taxon>Sphingobacteriia</taxon>
        <taxon>Sphingobacteriales</taxon>
        <taxon>Sphingobacteriaceae</taxon>
        <taxon>Pedobacter</taxon>
    </lineage>
</organism>
<gene>
    <name evidence="4" type="ORF">SAMN04488101_101267</name>
</gene>
<keyword evidence="5" id="KW-1185">Reference proteome</keyword>
<feature type="domain" description="Protein FecR C-terminal" evidence="3">
    <location>
        <begin position="324"/>
        <end position="387"/>
    </location>
</feature>